<organism evidence="2 3">
    <name type="scientific">Lates calcarifer</name>
    <name type="common">Barramundi</name>
    <name type="synonym">Holocentrus calcarifer</name>
    <dbReference type="NCBI Taxonomy" id="8187"/>
    <lineage>
        <taxon>Eukaryota</taxon>
        <taxon>Metazoa</taxon>
        <taxon>Chordata</taxon>
        <taxon>Craniata</taxon>
        <taxon>Vertebrata</taxon>
        <taxon>Euteleostomi</taxon>
        <taxon>Actinopterygii</taxon>
        <taxon>Neopterygii</taxon>
        <taxon>Teleostei</taxon>
        <taxon>Neoteleostei</taxon>
        <taxon>Acanthomorphata</taxon>
        <taxon>Carangaria</taxon>
        <taxon>Carangaria incertae sedis</taxon>
        <taxon>Centropomidae</taxon>
        <taxon>Lates</taxon>
    </lineage>
</organism>
<feature type="compositionally biased region" description="Basic and acidic residues" evidence="1">
    <location>
        <begin position="1593"/>
        <end position="1602"/>
    </location>
</feature>
<feature type="compositionally biased region" description="Basic and acidic residues" evidence="1">
    <location>
        <begin position="1023"/>
        <end position="1040"/>
    </location>
</feature>
<feature type="region of interest" description="Disordered" evidence="1">
    <location>
        <begin position="1188"/>
        <end position="1475"/>
    </location>
</feature>
<protein>
    <submittedName>
        <fullName evidence="2">Uncharacterized protein</fullName>
    </submittedName>
</protein>
<reference evidence="2" key="3">
    <citation type="submission" date="2025-09" db="UniProtKB">
        <authorList>
            <consortium name="Ensembl"/>
        </authorList>
    </citation>
    <scope>IDENTIFICATION</scope>
</reference>
<feature type="compositionally biased region" description="Polar residues" evidence="1">
    <location>
        <begin position="2074"/>
        <end position="2083"/>
    </location>
</feature>
<feature type="compositionally biased region" description="Basic and acidic residues" evidence="1">
    <location>
        <begin position="2369"/>
        <end position="2399"/>
    </location>
</feature>
<feature type="compositionally biased region" description="Acidic residues" evidence="1">
    <location>
        <begin position="2278"/>
        <end position="2295"/>
    </location>
</feature>
<dbReference type="STRING" id="8187.ENSLCAP00010032817"/>
<reference evidence="3" key="1">
    <citation type="submission" date="2015-09" db="EMBL/GenBank/DDBJ databases">
        <authorList>
            <person name="Sai Rama Sridatta P."/>
        </authorList>
    </citation>
    <scope>NUCLEOTIDE SEQUENCE [LARGE SCALE GENOMIC DNA]</scope>
</reference>
<feature type="compositionally biased region" description="Basic and acidic residues" evidence="1">
    <location>
        <begin position="1629"/>
        <end position="1647"/>
    </location>
</feature>
<feature type="region of interest" description="Disordered" evidence="1">
    <location>
        <begin position="538"/>
        <end position="568"/>
    </location>
</feature>
<feature type="compositionally biased region" description="Polar residues" evidence="1">
    <location>
        <begin position="2226"/>
        <end position="2240"/>
    </location>
</feature>
<reference evidence="2" key="2">
    <citation type="submission" date="2025-08" db="UniProtKB">
        <authorList>
            <consortium name="Ensembl"/>
        </authorList>
    </citation>
    <scope>IDENTIFICATION</scope>
</reference>
<feature type="compositionally biased region" description="Basic and acidic residues" evidence="1">
    <location>
        <begin position="2084"/>
        <end position="2106"/>
    </location>
</feature>
<feature type="compositionally biased region" description="Basic and acidic residues" evidence="1">
    <location>
        <begin position="1880"/>
        <end position="1889"/>
    </location>
</feature>
<dbReference type="Ensembl" id="ENSLCAT00010033605.1">
    <property type="protein sequence ID" value="ENSLCAP00010032817.1"/>
    <property type="gene ID" value="ENSLCAG00010015478.1"/>
</dbReference>
<evidence type="ECO:0000313" key="2">
    <source>
        <dbReference type="Ensembl" id="ENSLCAP00010032817.1"/>
    </source>
</evidence>
<feature type="compositionally biased region" description="Basic and acidic residues" evidence="1">
    <location>
        <begin position="1669"/>
        <end position="1678"/>
    </location>
</feature>
<feature type="compositionally biased region" description="Basic and acidic residues" evidence="1">
    <location>
        <begin position="732"/>
        <end position="742"/>
    </location>
</feature>
<feature type="compositionally biased region" description="Basic and acidic residues" evidence="1">
    <location>
        <begin position="2210"/>
        <end position="2225"/>
    </location>
</feature>
<sequence>MKFPVDFLADVSQAELEQSAHSYMNNLLYSSPDSPEHLTLSDSTQVTIDISSVGFTPLYGSSDKQKVLALFSPRDPFTAVGLYLLDQWWAVDDILKTADPARDGAVEVETVGERIVLYILNRVIYRAKEMSSEELPFLCHGEKDYAKILWNDGEAVGFYSVKPSGRLCNSFSTRSYQLPVMDSIFVRKCHRGKGFGLQMLEDFVLSFKEDCLGLRYPLTKSMYKVCEKYLCQYPGDTDLLWEVESIGMPNQRANIASKIQAMDLNAVCKSLSFTGESLMITEVTEKDVEREPVTTQIKDTESMEYTVEIVEEVTVVRAPKGEHVIIFYIYTVTVPLDYMLTDVSFHIIMDFVTIVTVSEAEEVPVAVLGRGRGSKQMNITQKTTEDKSKKVIRIEDIEAETPREQQLIVHGKTALYTVSESAQTEDMFNVTAEEKREAVVDTASEEEAGMMLDKPATVPASQDLEEFSITAPMTEELQVEDDATQDLKNTSRDSQIIVENVASEIEEPEEECQKEDTDVSVVAEGVVEVDKEAEALNKVSAGKSDESVTQHELSLSTHKPSEDGDAGQTGKTVVRAIHLVQNETPRQRSQHSKPQDNVMMETTAWDGGRVLRGRTVMSTPTPKRKHTRHSLKVCEELDKEFNEVVEKDQVSTAEVVEEISVNEREEKEEINPTKEDIVTVEELPEEEKQQSDDERLTNEEETEKQGEPGVENSVVKKSSTELPDTAETVLSEENKYEKVTDESEKEENDEEVDTSVIQDKREDSHDDINEPPVVQRRAARGRQKVSPKPKPKKQGKRHHKQEEPTNEADLRAVGSAEEKADEQAAESKQMEEHHQEEQEGTDDKTEEEISTENLTVMTEGTIPQTEEATEDVIPSNEVNAEESKEAQDKEETERETETASAMETDQEEEAVGVSGVADDMREPNTVVPASETVICDEVQDEAVVPVLEEPQEKDTGSEIPKLHKATVILVDLKSTCHHLSMNEAEDKTVAAPEKEQVGLIAAEDKEVSSCVAEKQTSEPKMLILEEKDGGKQENITEKSVDATAEAETVKKEEFEEDYSKKEKKKSASEDETKSDAGEAPVIETRVLRSGRKIVEASCKSRGRSNQHQEEDTIDIIEKEVDELEAGTVEGEGEMEAVTKNVLTVIVPVQEEESAALDICADTEADIPVGDDTEENLRPAVVDEAMSLEEEEEPVVETRGLRSLTKTGTATATYKTPRSGKQVDEQKAENSEDEEVAVTTRTLRQGRISNSATPKSKSRRTCKQIREEEQKDEEESKSVEETAVGEQMVVNEAVVEKTNEEIEGKNEDIGEKAKEEAAAEREEILESEVDVQEGEALAEEGQNVDEHSEVTLAEREGSGEEYNEPVMEIEEAELPPVAVTRSLRSGGKTSKAPSKTRPRRSKKQEDEEKEEGGASDEQIADGNESPVDTSILRRGRKSLSRGSKQLQKLVTVDVQKGVSEEGTMAVTEEEENTAGITTAADDLVQEGEINPPLAKPDIDSSVLTRSEEEAIPATDEQQSKEMTSQVSDLQRVTVVLLDLKKTYHQIQDETAAVEEGVPVENTAFEEKEEQRGQTMKEEETMAEEHVPVSSGEIGRTELEKVVLEEEELEESVKDVVTTQEDTGESSVEETETKNVEEEEEPKVTETRKWRSTKHSAKATPKCKSARSRKKMGEEEKEAASEMSEEEPVVKVRVLRRVRKSIPVTQRFTTRDQKQLQKEEGEGGEKSTGVEEKEAEEEEEHIEEHQMTDQEKGERTDKKDATQQIEKIEPEMGIEKVDTMTEEVVTQQDGSEEAQTGSTETAADGNTESPVGQSTDERKCSDDFAQEPVTTQDTVEGDQSISTSEVAETAAGESAQKTPLTAKDNKEIFVSEEEEDSVIETRILKIGEKAVRTKPQSKNTKRQDEEQDVETTGNESTDKDELAVETRVLRKGRRSAHGTPRHESKRHHTQCQPEEDPEEVTTPAEGEEAKADENESSSDDKKDEEAIAQREENTEPEYDMEIVETVAEESCTEQETVEGEQSAVLQTYANEQGKGRGSGEETANTNKGNVTDVEEAAVVESRVLRSVKKTVKATPRSKTTKSQQQENEKEGKEVERCADTDEPQETRTLRKVRSSAPATPRHKSKRICTQSQPEKEAEEVTSPAEETEGEEGQESFEQKMEKAEEEGKCMEMEVEKKKDLEDEQVENSAGGESVVEDAGQMKDVLTEGTAVPEKEDNSMGAMDKTRTDTVQISSDAAEGTNSAEEKDKTGQEADPPAEDIAKEMVEEKADLINNRVLEPAPEESATEETQSPEEESSGESQEDKTVDSSVVEGRNLKRMRKTANGEQDETEERGKRPRVDYREDEEEDGGGGTEAAADKENEDKAESDEDQDKKKAEYFADEQREELQESKKEENLEKDMGAVESSSEKGPTLTLVLNTDGEVEAAAVSQEHEEDELNILEEEVEPIVIGKRVLRGRSVPSIIITPRSKPRHRSATVQKAEESDEEKSPQSARKRSLRKRKSTKVTSTHKSERHSRV</sequence>
<feature type="compositionally biased region" description="Basic and acidic residues" evidence="1">
    <location>
        <begin position="661"/>
        <end position="677"/>
    </location>
</feature>
<feature type="compositionally biased region" description="Basic and acidic residues" evidence="1">
    <location>
        <begin position="1047"/>
        <end position="1076"/>
    </location>
</feature>
<gene>
    <name evidence="2" type="primary">LOC108898208</name>
</gene>
<feature type="compositionally biased region" description="Acidic residues" evidence="1">
    <location>
        <begin position="2143"/>
        <end position="2152"/>
    </location>
</feature>
<feature type="compositionally biased region" description="Basic and acidic residues" evidence="1">
    <location>
        <begin position="686"/>
        <end position="706"/>
    </location>
</feature>
<feature type="region of interest" description="Disordered" evidence="1">
    <location>
        <begin position="2456"/>
        <end position="2515"/>
    </location>
</feature>
<feature type="compositionally biased region" description="Basic and acidic residues" evidence="1">
    <location>
        <begin position="1707"/>
        <end position="1730"/>
    </location>
</feature>
<feature type="compositionally biased region" description="Basic and acidic residues" evidence="1">
    <location>
        <begin position="1563"/>
        <end position="1585"/>
    </location>
</feature>
<feature type="compositionally biased region" description="Basic and acidic residues" evidence="1">
    <location>
        <begin position="1343"/>
        <end position="1357"/>
    </location>
</feature>
<feature type="compositionally biased region" description="Acidic residues" evidence="1">
    <location>
        <begin position="743"/>
        <end position="753"/>
    </location>
</feature>
<feature type="compositionally biased region" description="Acidic residues" evidence="1">
    <location>
        <begin position="1324"/>
        <end position="1337"/>
    </location>
</feature>
<proteinExistence type="predicted"/>
<feature type="compositionally biased region" description="Polar residues" evidence="1">
    <location>
        <begin position="1238"/>
        <end position="1254"/>
    </location>
</feature>
<dbReference type="InterPro" id="IPR029625">
    <property type="entry name" value="FAM169"/>
</dbReference>
<feature type="compositionally biased region" description="Polar residues" evidence="1">
    <location>
        <begin position="851"/>
        <end position="866"/>
    </location>
</feature>
<feature type="region of interest" description="Disordered" evidence="1">
    <location>
        <begin position="1488"/>
        <end position="1526"/>
    </location>
</feature>
<accession>A0A4W6E6E2</accession>
<dbReference type="PANTHER" id="PTHR22442">
    <property type="match status" value="1"/>
</dbReference>
<feature type="compositionally biased region" description="Basic and acidic residues" evidence="1">
    <location>
        <begin position="2257"/>
        <end position="2268"/>
    </location>
</feature>
<feature type="region of interest" description="Disordered" evidence="1">
    <location>
        <begin position="660"/>
        <end position="921"/>
    </location>
</feature>
<evidence type="ECO:0000256" key="1">
    <source>
        <dbReference type="SAM" id="MobiDB-lite"/>
    </source>
</evidence>
<feature type="compositionally biased region" description="Basic and acidic residues" evidence="1">
    <location>
        <begin position="2330"/>
        <end position="2339"/>
    </location>
</feature>
<feature type="compositionally biased region" description="Basic and acidic residues" evidence="1">
    <location>
        <begin position="1220"/>
        <end position="1229"/>
    </location>
</feature>
<feature type="compositionally biased region" description="Acidic residues" evidence="1">
    <location>
        <begin position="1992"/>
        <end position="2016"/>
    </location>
</feature>
<feature type="region of interest" description="Disordered" evidence="1">
    <location>
        <begin position="2064"/>
        <end position="2411"/>
    </location>
</feature>
<feature type="region of interest" description="Disordered" evidence="1">
    <location>
        <begin position="1553"/>
        <end position="1686"/>
    </location>
</feature>
<feature type="compositionally biased region" description="Basic and acidic residues" evidence="1">
    <location>
        <begin position="1740"/>
        <end position="1777"/>
    </location>
</feature>
<feature type="compositionally biased region" description="Basic and acidic residues" evidence="1">
    <location>
        <begin position="2154"/>
        <end position="2178"/>
    </location>
</feature>
<feature type="compositionally biased region" description="Basic and acidic residues" evidence="1">
    <location>
        <begin position="828"/>
        <end position="843"/>
    </location>
</feature>
<feature type="compositionally biased region" description="Basic and acidic residues" evidence="1">
    <location>
        <begin position="1965"/>
        <end position="1991"/>
    </location>
</feature>
<name>A0A4W6E6E2_LATCA</name>
<keyword evidence="3" id="KW-1185">Reference proteome</keyword>
<feature type="compositionally biased region" description="Basic and acidic residues" evidence="1">
    <location>
        <begin position="1293"/>
        <end position="1323"/>
    </location>
</feature>
<feature type="region of interest" description="Disordered" evidence="1">
    <location>
        <begin position="1699"/>
        <end position="2051"/>
    </location>
</feature>
<dbReference type="GeneTree" id="ENSGT00510000048902"/>
<feature type="compositionally biased region" description="Basic and acidic residues" evidence="1">
    <location>
        <begin position="1914"/>
        <end position="1926"/>
    </location>
</feature>
<dbReference type="Proteomes" id="UP000314980">
    <property type="component" value="Unassembled WGS sequence"/>
</dbReference>
<feature type="compositionally biased region" description="Low complexity" evidence="1">
    <location>
        <begin position="1204"/>
        <end position="1215"/>
    </location>
</feature>
<feature type="compositionally biased region" description="Polar residues" evidence="1">
    <location>
        <begin position="1826"/>
        <end position="1844"/>
    </location>
</feature>
<feature type="compositionally biased region" description="Basic and acidic residues" evidence="1">
    <location>
        <begin position="881"/>
        <end position="897"/>
    </location>
</feature>
<dbReference type="PANTHER" id="PTHR22442:SF3">
    <property type="entry name" value="SOLUBLE LAMIN-ASSOCIATED PROTEIN OF 75 KDA"/>
    <property type="match status" value="1"/>
</dbReference>
<feature type="compositionally biased region" description="Basic and acidic residues" evidence="1">
    <location>
        <begin position="1263"/>
        <end position="1279"/>
    </location>
</feature>
<dbReference type="InParanoid" id="A0A4W6E6E2"/>
<feature type="region of interest" description="Disordered" evidence="1">
    <location>
        <begin position="1021"/>
        <end position="1084"/>
    </location>
</feature>
<feature type="compositionally biased region" description="Basic and acidic residues" evidence="1">
    <location>
        <begin position="758"/>
        <end position="768"/>
    </location>
</feature>
<feature type="compositionally biased region" description="Polar residues" evidence="1">
    <location>
        <begin position="1782"/>
        <end position="1812"/>
    </location>
</feature>
<feature type="compositionally biased region" description="Basic residues" evidence="1">
    <location>
        <begin position="777"/>
        <end position="799"/>
    </location>
</feature>
<feature type="compositionally biased region" description="Acidic residues" evidence="1">
    <location>
        <begin position="1358"/>
        <end position="1372"/>
    </location>
</feature>
<evidence type="ECO:0000313" key="3">
    <source>
        <dbReference type="Proteomes" id="UP000314980"/>
    </source>
</evidence>
<feature type="compositionally biased region" description="Basic residues" evidence="1">
    <location>
        <begin position="2490"/>
        <end position="2501"/>
    </location>
</feature>